<dbReference type="SUPFAM" id="SSF68906">
    <property type="entry name" value="SAP domain"/>
    <property type="match status" value="1"/>
</dbReference>
<proteinExistence type="predicted"/>
<dbReference type="Pfam" id="PF24766">
    <property type="entry name" value="DUF7699"/>
    <property type="match status" value="1"/>
</dbReference>
<dbReference type="AlphaFoldDB" id="A0ABD0UFA6"/>
<dbReference type="InterPro" id="IPR003034">
    <property type="entry name" value="SAP_dom"/>
</dbReference>
<protein>
    <recommendedName>
        <fullName evidence="2">SAP domain-containing protein</fullName>
    </recommendedName>
</protein>
<organism evidence="3 4">
    <name type="scientific">Dendrobium thyrsiflorum</name>
    <name type="common">Pinecone-like raceme dendrobium</name>
    <name type="synonym">Orchid</name>
    <dbReference type="NCBI Taxonomy" id="117978"/>
    <lineage>
        <taxon>Eukaryota</taxon>
        <taxon>Viridiplantae</taxon>
        <taxon>Streptophyta</taxon>
        <taxon>Embryophyta</taxon>
        <taxon>Tracheophyta</taxon>
        <taxon>Spermatophyta</taxon>
        <taxon>Magnoliopsida</taxon>
        <taxon>Liliopsida</taxon>
        <taxon>Asparagales</taxon>
        <taxon>Orchidaceae</taxon>
        <taxon>Epidendroideae</taxon>
        <taxon>Malaxideae</taxon>
        <taxon>Dendrobiinae</taxon>
        <taxon>Dendrobium</taxon>
    </lineage>
</organism>
<evidence type="ECO:0000313" key="3">
    <source>
        <dbReference type="EMBL" id="KAL0908863.1"/>
    </source>
</evidence>
<dbReference type="PROSITE" id="PS50800">
    <property type="entry name" value="SAP"/>
    <property type="match status" value="1"/>
</dbReference>
<evidence type="ECO:0000259" key="2">
    <source>
        <dbReference type="PROSITE" id="PS50800"/>
    </source>
</evidence>
<feature type="region of interest" description="Disordered" evidence="1">
    <location>
        <begin position="1"/>
        <end position="31"/>
    </location>
</feature>
<dbReference type="EMBL" id="JANQDX010000017">
    <property type="protein sequence ID" value="KAL0908863.1"/>
    <property type="molecule type" value="Genomic_DNA"/>
</dbReference>
<sequence>MALDEAFQEHRSEMEDESESDEFDCVDDSDDDPSFDLVEETRSAISELSIRKPRASRRCKIVDDNLESEPERETVGDEIPKLDKKDEKSFEMVEQLIKGAHLEKLTLDQCKVYLRKYGLRLTGNKGILISRIREHQEIIDGCGEKKYPPESFVFNCKGDACLGDVVIFEQNVYEMFSIASRSATGPPCGTRTVAGRIVKESYGVAKQQHTFTIEVLWSKGEKPLPPLRQLLIKGRNLYRIKTMRQRWVDEGERLKVLQEKHGRGANARYSREIRIKEKEKRTKGMMIKRKNLTGDRIPAIKESQHPHKANNVQQMKMLKNKDGAILQQNLQYMKNAGRDHHHQVNHHGFQALESRNSGMNLTDDQIPAEKENRNPKMADAQQMNFLNNKEHKQEQEVKTNVTSVATTHQIDHVLLLQRPPQSILGKPKTAEHGVFSPQASNLQSPNSRNFQYMKYGGHERNHQTKYHGFKGMESRNLAYVRPHHVHQCHNNKAKPHDFHGGHLQHNNYFHHRNQISWVNPFIYVPLQQQHPEYQRQTYH</sequence>
<dbReference type="Proteomes" id="UP001552299">
    <property type="component" value="Unassembled WGS sequence"/>
</dbReference>
<evidence type="ECO:0000256" key="1">
    <source>
        <dbReference type="SAM" id="MobiDB-lite"/>
    </source>
</evidence>
<dbReference type="PANTHER" id="PTHR35323">
    <property type="entry name" value="SAP DOMAIN-CONTAINING PROTEIN"/>
    <property type="match status" value="1"/>
</dbReference>
<dbReference type="InterPro" id="IPR056116">
    <property type="entry name" value="DUF7699"/>
</dbReference>
<comment type="caution">
    <text evidence="3">The sequence shown here is derived from an EMBL/GenBank/DDBJ whole genome shotgun (WGS) entry which is preliminary data.</text>
</comment>
<evidence type="ECO:0000313" key="4">
    <source>
        <dbReference type="Proteomes" id="UP001552299"/>
    </source>
</evidence>
<reference evidence="3 4" key="1">
    <citation type="journal article" date="2024" name="Plant Biotechnol. J.">
        <title>Dendrobium thyrsiflorum genome and its molecular insights into genes involved in important horticultural traits.</title>
        <authorList>
            <person name="Chen B."/>
            <person name="Wang J.Y."/>
            <person name="Zheng P.J."/>
            <person name="Li K.L."/>
            <person name="Liang Y.M."/>
            <person name="Chen X.F."/>
            <person name="Zhang C."/>
            <person name="Zhao X."/>
            <person name="He X."/>
            <person name="Zhang G.Q."/>
            <person name="Liu Z.J."/>
            <person name="Xu Q."/>
        </authorList>
    </citation>
    <scope>NUCLEOTIDE SEQUENCE [LARGE SCALE GENOMIC DNA]</scope>
    <source>
        <strain evidence="3">GZMU011</strain>
    </source>
</reference>
<name>A0ABD0UFA6_DENTH</name>
<accession>A0ABD0UFA6</accession>
<dbReference type="PANTHER" id="PTHR35323:SF5">
    <property type="entry name" value="ZINC FINGER CCCH DOMAIN-CONTAINING PROTEIN 62"/>
    <property type="match status" value="1"/>
</dbReference>
<dbReference type="Pfam" id="PF02037">
    <property type="entry name" value="SAP"/>
    <property type="match status" value="1"/>
</dbReference>
<keyword evidence="4" id="KW-1185">Reference proteome</keyword>
<gene>
    <name evidence="3" type="ORF">M5K25_023374</name>
</gene>
<feature type="compositionally biased region" description="Acidic residues" evidence="1">
    <location>
        <begin position="14"/>
        <end position="31"/>
    </location>
</feature>
<dbReference type="InterPro" id="IPR036361">
    <property type="entry name" value="SAP_dom_sf"/>
</dbReference>
<feature type="domain" description="SAP" evidence="2">
    <location>
        <begin position="102"/>
        <end position="136"/>
    </location>
</feature>